<keyword evidence="3" id="KW-1003">Cell membrane</keyword>
<gene>
    <name evidence="9" type="ordered locus">Cwoe_4075</name>
</gene>
<sequence>MGSVTGLRLLERRRVSRGGARGRRRFGQEMSTRTGVIIFAIEAALLLVLWQWLIGNLELVNPVFLPPPLDTLDGFQTLIDGGQLGSILSASLQAWTIGFVLAAVVGIGFGLVIGSSVAADRLLGPLVWPLYATPWLAYAPLSKAWFGFGLTPVVFIVFIAGVFPILLNTSAGIRTVNRSLVNAGRIFGANRWQIYRKVLLPATVPYILAGMRQSAVLTTVALVVAEMITSGRGVGGMIAYTANTYATEQSFAGIVIVVVWSVMMSQLIGLAGRRLAPWTTGGKRR</sequence>
<organism evidence="9 10">
    <name type="scientific">Conexibacter woesei (strain DSM 14684 / CCUG 47730 / CIP 108061 / JCM 11494 / NBRC 100937 / ID131577)</name>
    <dbReference type="NCBI Taxonomy" id="469383"/>
    <lineage>
        <taxon>Bacteria</taxon>
        <taxon>Bacillati</taxon>
        <taxon>Actinomycetota</taxon>
        <taxon>Thermoleophilia</taxon>
        <taxon>Solirubrobacterales</taxon>
        <taxon>Conexibacteraceae</taxon>
        <taxon>Conexibacter</taxon>
    </lineage>
</organism>
<keyword evidence="10" id="KW-1185">Reference proteome</keyword>
<dbReference type="eggNOG" id="COG0600">
    <property type="taxonomic scope" value="Bacteria"/>
</dbReference>
<evidence type="ECO:0000256" key="3">
    <source>
        <dbReference type="ARBA" id="ARBA00022475"/>
    </source>
</evidence>
<dbReference type="GO" id="GO:0005886">
    <property type="term" value="C:plasma membrane"/>
    <property type="evidence" value="ECO:0007669"/>
    <property type="project" value="UniProtKB-SubCell"/>
</dbReference>
<dbReference type="InterPro" id="IPR035906">
    <property type="entry name" value="MetI-like_sf"/>
</dbReference>
<dbReference type="STRING" id="469383.Cwoe_4075"/>
<dbReference type="InterPro" id="IPR000515">
    <property type="entry name" value="MetI-like"/>
</dbReference>
<evidence type="ECO:0000256" key="7">
    <source>
        <dbReference type="RuleBase" id="RU363032"/>
    </source>
</evidence>
<dbReference type="KEGG" id="cwo:Cwoe_4075"/>
<dbReference type="Gene3D" id="1.10.3720.10">
    <property type="entry name" value="MetI-like"/>
    <property type="match status" value="1"/>
</dbReference>
<dbReference type="PROSITE" id="PS50928">
    <property type="entry name" value="ABC_TM1"/>
    <property type="match status" value="1"/>
</dbReference>
<dbReference type="CDD" id="cd06261">
    <property type="entry name" value="TM_PBP2"/>
    <property type="match status" value="1"/>
</dbReference>
<name>D3F4N3_CONWI</name>
<feature type="transmembrane region" description="Helical" evidence="7">
    <location>
        <begin position="215"/>
        <end position="239"/>
    </location>
</feature>
<accession>D3F4N3</accession>
<evidence type="ECO:0000256" key="6">
    <source>
        <dbReference type="ARBA" id="ARBA00023136"/>
    </source>
</evidence>
<dbReference type="AlphaFoldDB" id="D3F4N3"/>
<evidence type="ECO:0000313" key="9">
    <source>
        <dbReference type="EMBL" id="ADB52490.1"/>
    </source>
</evidence>
<feature type="transmembrane region" description="Helical" evidence="7">
    <location>
        <begin position="122"/>
        <end position="138"/>
    </location>
</feature>
<keyword evidence="4 7" id="KW-0812">Transmembrane</keyword>
<keyword evidence="6 7" id="KW-0472">Membrane</keyword>
<evidence type="ECO:0000256" key="2">
    <source>
        <dbReference type="ARBA" id="ARBA00022448"/>
    </source>
</evidence>
<protein>
    <submittedName>
        <fullName evidence="9">Binding-protein-dependent transport systems inner membrane component</fullName>
    </submittedName>
</protein>
<comment type="subcellular location">
    <subcellularLocation>
        <location evidence="1 7">Cell membrane</location>
        <topology evidence="1 7">Multi-pass membrane protein</topology>
    </subcellularLocation>
</comment>
<dbReference type="EMBL" id="CP001854">
    <property type="protein sequence ID" value="ADB52490.1"/>
    <property type="molecule type" value="Genomic_DNA"/>
</dbReference>
<keyword evidence="5 7" id="KW-1133">Transmembrane helix</keyword>
<feature type="transmembrane region" description="Helical" evidence="7">
    <location>
        <begin position="251"/>
        <end position="276"/>
    </location>
</feature>
<dbReference type="HOGENOM" id="CLU_046113_2_2_11"/>
<evidence type="ECO:0000256" key="1">
    <source>
        <dbReference type="ARBA" id="ARBA00004651"/>
    </source>
</evidence>
<dbReference type="Proteomes" id="UP000008229">
    <property type="component" value="Chromosome"/>
</dbReference>
<feature type="domain" description="ABC transmembrane type-1" evidence="8">
    <location>
        <begin position="88"/>
        <end position="268"/>
    </location>
</feature>
<evidence type="ECO:0000256" key="5">
    <source>
        <dbReference type="ARBA" id="ARBA00022989"/>
    </source>
</evidence>
<proteinExistence type="inferred from homology"/>
<dbReference type="SUPFAM" id="SSF161098">
    <property type="entry name" value="MetI-like"/>
    <property type="match status" value="1"/>
</dbReference>
<comment type="similarity">
    <text evidence="7">Belongs to the binding-protein-dependent transport system permease family.</text>
</comment>
<dbReference type="Pfam" id="PF00528">
    <property type="entry name" value="BPD_transp_1"/>
    <property type="match status" value="1"/>
</dbReference>
<feature type="transmembrane region" description="Helical" evidence="7">
    <location>
        <begin position="94"/>
        <end position="115"/>
    </location>
</feature>
<feature type="transmembrane region" description="Helical" evidence="7">
    <location>
        <begin position="144"/>
        <end position="167"/>
    </location>
</feature>
<dbReference type="PANTHER" id="PTHR30151:SF0">
    <property type="entry name" value="ABC TRANSPORTER PERMEASE PROTEIN MJ0413-RELATED"/>
    <property type="match status" value="1"/>
</dbReference>
<evidence type="ECO:0000259" key="8">
    <source>
        <dbReference type="PROSITE" id="PS50928"/>
    </source>
</evidence>
<evidence type="ECO:0000256" key="4">
    <source>
        <dbReference type="ARBA" id="ARBA00022692"/>
    </source>
</evidence>
<dbReference type="PANTHER" id="PTHR30151">
    <property type="entry name" value="ALKANE SULFONATE ABC TRANSPORTER-RELATED, MEMBRANE SUBUNIT"/>
    <property type="match status" value="1"/>
</dbReference>
<evidence type="ECO:0000313" key="10">
    <source>
        <dbReference type="Proteomes" id="UP000008229"/>
    </source>
</evidence>
<feature type="transmembrane region" description="Helical" evidence="7">
    <location>
        <begin position="34"/>
        <end position="54"/>
    </location>
</feature>
<reference evidence="10" key="2">
    <citation type="submission" date="2010-01" db="EMBL/GenBank/DDBJ databases">
        <title>The complete genome of Conexibacter woesei DSM 14684.</title>
        <authorList>
            <consortium name="US DOE Joint Genome Institute (JGI-PGF)"/>
            <person name="Lucas S."/>
            <person name="Copeland A."/>
            <person name="Lapidus A."/>
            <person name="Glavina del Rio T."/>
            <person name="Dalin E."/>
            <person name="Tice H."/>
            <person name="Bruce D."/>
            <person name="Goodwin L."/>
            <person name="Pitluck S."/>
            <person name="Kyrpides N."/>
            <person name="Mavromatis K."/>
            <person name="Ivanova N."/>
            <person name="Mikhailova N."/>
            <person name="Chertkov O."/>
            <person name="Brettin T."/>
            <person name="Detter J.C."/>
            <person name="Han C."/>
            <person name="Larimer F."/>
            <person name="Land M."/>
            <person name="Hauser L."/>
            <person name="Markowitz V."/>
            <person name="Cheng J.-F."/>
            <person name="Hugenholtz P."/>
            <person name="Woyke T."/>
            <person name="Wu D."/>
            <person name="Pukall R."/>
            <person name="Steenblock K."/>
            <person name="Schneider S."/>
            <person name="Klenk H.-P."/>
            <person name="Eisen J.A."/>
        </authorList>
    </citation>
    <scope>NUCLEOTIDE SEQUENCE [LARGE SCALE GENOMIC DNA]</scope>
    <source>
        <strain evidence="10">DSM 14684 / CIP 108061 / JCM 11494 / NBRC 100937 / ID131577</strain>
    </source>
</reference>
<reference evidence="9 10" key="1">
    <citation type="journal article" date="2010" name="Stand. Genomic Sci.">
        <title>Complete genome sequence of Conexibacter woesei type strain (ID131577).</title>
        <authorList>
            <person name="Pukall R."/>
            <person name="Lapidus A."/>
            <person name="Glavina Del Rio T."/>
            <person name="Copeland A."/>
            <person name="Tice H."/>
            <person name="Cheng J.-F."/>
            <person name="Lucas S."/>
            <person name="Chen F."/>
            <person name="Nolan M."/>
            <person name="Bruce D."/>
            <person name="Goodwin L."/>
            <person name="Pitluck S."/>
            <person name="Mavromatis K."/>
            <person name="Ivanova N."/>
            <person name="Ovchinnikova G."/>
            <person name="Pati A."/>
            <person name="Chen A."/>
            <person name="Palaniappan K."/>
            <person name="Land M."/>
            <person name="Hauser L."/>
            <person name="Chang Y.-J."/>
            <person name="Jeffries C.D."/>
            <person name="Chain P."/>
            <person name="Meincke L."/>
            <person name="Sims D."/>
            <person name="Brettin T."/>
            <person name="Detter J.C."/>
            <person name="Rohde M."/>
            <person name="Goeker M."/>
            <person name="Bristow J."/>
            <person name="Eisen J.A."/>
            <person name="Markowitz V."/>
            <person name="Kyrpides N.C."/>
            <person name="Klenk H.-P."/>
            <person name="Hugenholtz P."/>
        </authorList>
    </citation>
    <scope>NUCLEOTIDE SEQUENCE [LARGE SCALE GENOMIC DNA]</scope>
    <source>
        <strain evidence="10">DSM 14684 / CIP 108061 / JCM 11494 / NBRC 100937 / ID131577</strain>
    </source>
</reference>
<keyword evidence="2 7" id="KW-0813">Transport</keyword>
<dbReference type="GO" id="GO:0055085">
    <property type="term" value="P:transmembrane transport"/>
    <property type="evidence" value="ECO:0007669"/>
    <property type="project" value="InterPro"/>
</dbReference>